<evidence type="ECO:0000256" key="1">
    <source>
        <dbReference type="SAM" id="MobiDB-lite"/>
    </source>
</evidence>
<keyword evidence="5" id="KW-1185">Reference proteome</keyword>
<feature type="transmembrane region" description="Helical" evidence="2">
    <location>
        <begin position="101"/>
        <end position="122"/>
    </location>
</feature>
<feature type="transmembrane region" description="Helical" evidence="2">
    <location>
        <begin position="242"/>
        <end position="264"/>
    </location>
</feature>
<dbReference type="EMBL" id="ML978127">
    <property type="protein sequence ID" value="KAF2098383.1"/>
    <property type="molecule type" value="Genomic_DNA"/>
</dbReference>
<comment type="caution">
    <text evidence="4">The sequence shown here is derived from an EMBL/GenBank/DDBJ whole genome shotgun (WGS) entry which is preliminary data.</text>
</comment>
<feature type="compositionally biased region" description="Basic and acidic residues" evidence="1">
    <location>
        <begin position="409"/>
        <end position="421"/>
    </location>
</feature>
<feature type="compositionally biased region" description="Polar residues" evidence="1">
    <location>
        <begin position="315"/>
        <end position="336"/>
    </location>
</feature>
<protein>
    <recommendedName>
        <fullName evidence="3">Rhodopsin domain-containing protein</fullName>
    </recommendedName>
</protein>
<evidence type="ECO:0000256" key="2">
    <source>
        <dbReference type="SAM" id="Phobius"/>
    </source>
</evidence>
<accession>A0A9P4M5R2</accession>
<dbReference type="InterPro" id="IPR049326">
    <property type="entry name" value="Rhodopsin_dom_fungi"/>
</dbReference>
<name>A0A9P4M5R2_9PEZI</name>
<feature type="transmembrane region" description="Helical" evidence="2">
    <location>
        <begin position="134"/>
        <end position="153"/>
    </location>
</feature>
<feature type="transmembrane region" description="Helical" evidence="2">
    <location>
        <begin position="173"/>
        <end position="198"/>
    </location>
</feature>
<evidence type="ECO:0000313" key="5">
    <source>
        <dbReference type="Proteomes" id="UP000799772"/>
    </source>
</evidence>
<feature type="domain" description="Rhodopsin" evidence="3">
    <location>
        <begin position="38"/>
        <end position="271"/>
    </location>
</feature>
<proteinExistence type="predicted"/>
<keyword evidence="2" id="KW-0812">Transmembrane</keyword>
<dbReference type="AlphaFoldDB" id="A0A9P4M5R2"/>
<keyword evidence="2" id="KW-1133">Transmembrane helix</keyword>
<sequence>MANLDSENRWSPVTPTDHAGIVWILSILCGVYAFLVLLIRYLIKRKTIGADDWVFLAATVTAYGTLATTYDALSNGLGRSNFRVKEDELERASKALFAGRILLFLTLTLSKVSVVLLTRRLFAEDMVKRRRVCEVVAAVFTVWGLGAILGISVGCSSSHLLDDGNDHCPGQVARWAAVSVTEIIGELVIVALAFMVIWGIHIKRAMKIKVIAAFAFRLPLVITAILNIIYIRDYLHHSNRSFNYVSAISSQSVHLVLSLFTATVPNLKSFLISFDTGKMFVLSARHLVQTDIDYGQSNSNSHGSAHRSAVREASRNGSYPLQNIKTPTPNGFKQYDMESNQTGMVRGAVRAYNRKVDPTFPESFYSDSDPINVAPTVGRSAVTKAATGREQEEDDDDGSREAPSFGAESQRRMVWRRESPI</sequence>
<evidence type="ECO:0000259" key="3">
    <source>
        <dbReference type="Pfam" id="PF20684"/>
    </source>
</evidence>
<feature type="region of interest" description="Disordered" evidence="1">
    <location>
        <begin position="295"/>
        <end position="336"/>
    </location>
</feature>
<evidence type="ECO:0000313" key="4">
    <source>
        <dbReference type="EMBL" id="KAF2098383.1"/>
    </source>
</evidence>
<dbReference type="OrthoDB" id="3918601at2759"/>
<dbReference type="PANTHER" id="PTHR39614:SF2">
    <property type="entry name" value="INTEGRAL MEMBRANE PROTEIN"/>
    <property type="match status" value="1"/>
</dbReference>
<keyword evidence="2" id="KW-0472">Membrane</keyword>
<dbReference type="PANTHER" id="PTHR39614">
    <property type="entry name" value="INTEGRAL MEMBRANE PROTEIN"/>
    <property type="match status" value="1"/>
</dbReference>
<feature type="transmembrane region" description="Helical" evidence="2">
    <location>
        <begin position="210"/>
        <end position="230"/>
    </location>
</feature>
<organism evidence="4 5">
    <name type="scientific">Rhizodiscina lignyota</name>
    <dbReference type="NCBI Taxonomy" id="1504668"/>
    <lineage>
        <taxon>Eukaryota</taxon>
        <taxon>Fungi</taxon>
        <taxon>Dikarya</taxon>
        <taxon>Ascomycota</taxon>
        <taxon>Pezizomycotina</taxon>
        <taxon>Dothideomycetes</taxon>
        <taxon>Pleosporomycetidae</taxon>
        <taxon>Aulographales</taxon>
        <taxon>Rhizodiscinaceae</taxon>
        <taxon>Rhizodiscina</taxon>
    </lineage>
</organism>
<feature type="transmembrane region" description="Helical" evidence="2">
    <location>
        <begin position="53"/>
        <end position="73"/>
    </location>
</feature>
<dbReference type="Proteomes" id="UP000799772">
    <property type="component" value="Unassembled WGS sequence"/>
</dbReference>
<feature type="transmembrane region" description="Helical" evidence="2">
    <location>
        <begin position="20"/>
        <end position="41"/>
    </location>
</feature>
<reference evidence="4" key="1">
    <citation type="journal article" date="2020" name="Stud. Mycol.">
        <title>101 Dothideomycetes genomes: a test case for predicting lifestyles and emergence of pathogens.</title>
        <authorList>
            <person name="Haridas S."/>
            <person name="Albert R."/>
            <person name="Binder M."/>
            <person name="Bloem J."/>
            <person name="Labutti K."/>
            <person name="Salamov A."/>
            <person name="Andreopoulos B."/>
            <person name="Baker S."/>
            <person name="Barry K."/>
            <person name="Bills G."/>
            <person name="Bluhm B."/>
            <person name="Cannon C."/>
            <person name="Castanera R."/>
            <person name="Culley D."/>
            <person name="Daum C."/>
            <person name="Ezra D."/>
            <person name="Gonzalez J."/>
            <person name="Henrissat B."/>
            <person name="Kuo A."/>
            <person name="Liang C."/>
            <person name="Lipzen A."/>
            <person name="Lutzoni F."/>
            <person name="Magnuson J."/>
            <person name="Mondo S."/>
            <person name="Nolan M."/>
            <person name="Ohm R."/>
            <person name="Pangilinan J."/>
            <person name="Park H.-J."/>
            <person name="Ramirez L."/>
            <person name="Alfaro M."/>
            <person name="Sun H."/>
            <person name="Tritt A."/>
            <person name="Yoshinaga Y."/>
            <person name="Zwiers L.-H."/>
            <person name="Turgeon B."/>
            <person name="Goodwin S."/>
            <person name="Spatafora J."/>
            <person name="Crous P."/>
            <person name="Grigoriev I."/>
        </authorList>
    </citation>
    <scope>NUCLEOTIDE SEQUENCE</scope>
    <source>
        <strain evidence="4">CBS 133067</strain>
    </source>
</reference>
<gene>
    <name evidence="4" type="ORF">NA57DRAFT_57539</name>
</gene>
<dbReference type="Pfam" id="PF20684">
    <property type="entry name" value="Fung_rhodopsin"/>
    <property type="match status" value="1"/>
</dbReference>
<feature type="region of interest" description="Disordered" evidence="1">
    <location>
        <begin position="359"/>
        <end position="421"/>
    </location>
</feature>